<keyword evidence="1" id="KW-0472">Membrane</keyword>
<keyword evidence="1" id="KW-0812">Transmembrane</keyword>
<dbReference type="Proteomes" id="UP000266091">
    <property type="component" value="Unassembled WGS sequence"/>
</dbReference>
<dbReference type="OrthoDB" id="9812349at2"/>
<dbReference type="AlphaFoldDB" id="A0A388SH81"/>
<feature type="transmembrane region" description="Helical" evidence="1">
    <location>
        <begin position="24"/>
        <end position="49"/>
    </location>
</feature>
<gene>
    <name evidence="2" type="ORF">MESMUL_21350</name>
</gene>
<evidence type="ECO:0000313" key="3">
    <source>
        <dbReference type="Proteomes" id="UP000266091"/>
    </source>
</evidence>
<dbReference type="PANTHER" id="PTHR34980:SF2">
    <property type="entry name" value="INNER MEMBRANE PROTEIN YHAH-RELATED"/>
    <property type="match status" value="1"/>
</dbReference>
<accession>A0A388SH81</accession>
<dbReference type="InterPro" id="IPR008523">
    <property type="entry name" value="DUF805"/>
</dbReference>
<dbReference type="Pfam" id="PF05656">
    <property type="entry name" value="DUF805"/>
    <property type="match status" value="1"/>
</dbReference>
<name>A0A388SH81_9BURK</name>
<dbReference type="PANTHER" id="PTHR34980">
    <property type="entry name" value="INNER MEMBRANE PROTEIN-RELATED-RELATED"/>
    <property type="match status" value="1"/>
</dbReference>
<dbReference type="GO" id="GO:0005886">
    <property type="term" value="C:plasma membrane"/>
    <property type="evidence" value="ECO:0007669"/>
    <property type="project" value="TreeGrafter"/>
</dbReference>
<comment type="caution">
    <text evidence="2">The sequence shown here is derived from an EMBL/GenBank/DDBJ whole genome shotgun (WGS) entry which is preliminary data.</text>
</comment>
<feature type="transmembrane region" description="Helical" evidence="1">
    <location>
        <begin position="90"/>
        <end position="109"/>
    </location>
</feature>
<sequence length="168" mass="18599">MASDRRIRDFRCFTFKGRMRRKPFWFWLLPYFLTCCVLGALLALTFIAADSSAALSIFLLIVFFAGLVGTVIACYAIFFQRLHDIGLSGWWAIAMMVFGVICAVVDSVFDTGVFSALDSIVNLIFLLALGILPSQPEENKYGPNSEANGVFLYQPKAPAPADEVAITH</sequence>
<protein>
    <submittedName>
        <fullName evidence="2">DUF805 domain-containing protein</fullName>
    </submittedName>
</protein>
<organism evidence="2 3">
    <name type="scientific">Mesosutterella multiformis</name>
    <dbReference type="NCBI Taxonomy" id="2259133"/>
    <lineage>
        <taxon>Bacteria</taxon>
        <taxon>Pseudomonadati</taxon>
        <taxon>Pseudomonadota</taxon>
        <taxon>Betaproteobacteria</taxon>
        <taxon>Burkholderiales</taxon>
        <taxon>Sutterellaceae</taxon>
        <taxon>Mesosutterella</taxon>
    </lineage>
</organism>
<reference evidence="2 3" key="1">
    <citation type="journal article" date="2018" name="Int. J. Syst. Evol. Microbiol.">
        <title>Mesosutterella multiformis gen. nov., sp. nov., a member of the family Sutterellaceae and Sutterella megalosphaeroides sp. nov., isolated from human faeces.</title>
        <authorList>
            <person name="Sakamoto M."/>
            <person name="Ikeyama N."/>
            <person name="Kunihiro T."/>
            <person name="Iino T."/>
            <person name="Yuki M."/>
            <person name="Ohkuma M."/>
        </authorList>
    </citation>
    <scope>NUCLEOTIDE SEQUENCE [LARGE SCALE GENOMIC DNA]</scope>
    <source>
        <strain evidence="2 3">4NBBH2</strain>
    </source>
</reference>
<feature type="transmembrane region" description="Helical" evidence="1">
    <location>
        <begin position="115"/>
        <end position="132"/>
    </location>
</feature>
<accession>A0A401LI61</accession>
<dbReference type="EMBL" id="BGZJ01000002">
    <property type="protein sequence ID" value="GBO94781.1"/>
    <property type="molecule type" value="Genomic_DNA"/>
</dbReference>
<evidence type="ECO:0000313" key="2">
    <source>
        <dbReference type="EMBL" id="GBO94781.1"/>
    </source>
</evidence>
<keyword evidence="1" id="KW-1133">Transmembrane helix</keyword>
<feature type="transmembrane region" description="Helical" evidence="1">
    <location>
        <begin position="55"/>
        <end position="78"/>
    </location>
</feature>
<evidence type="ECO:0000256" key="1">
    <source>
        <dbReference type="SAM" id="Phobius"/>
    </source>
</evidence>
<proteinExistence type="predicted"/>
<keyword evidence="3" id="KW-1185">Reference proteome</keyword>
<dbReference type="RefSeq" id="WP_116270987.1">
    <property type="nucleotide sequence ID" value="NZ_BGZJ01000002.1"/>
</dbReference>